<organism evidence="18 19">
    <name type="scientific">Pyricularia oryzae</name>
    <name type="common">Rice blast fungus</name>
    <name type="synonym">Magnaporthe oryzae</name>
    <dbReference type="NCBI Taxonomy" id="318829"/>
    <lineage>
        <taxon>Eukaryota</taxon>
        <taxon>Fungi</taxon>
        <taxon>Dikarya</taxon>
        <taxon>Ascomycota</taxon>
        <taxon>Pezizomycotina</taxon>
        <taxon>Sordariomycetes</taxon>
        <taxon>Sordariomycetidae</taxon>
        <taxon>Magnaporthales</taxon>
        <taxon>Pyriculariaceae</taxon>
        <taxon>Pyricularia</taxon>
    </lineage>
</organism>
<dbReference type="InterPro" id="IPR036865">
    <property type="entry name" value="CRAL-TRIO_dom_sf"/>
</dbReference>
<dbReference type="InterPro" id="IPR001251">
    <property type="entry name" value="CRAL-TRIO_dom"/>
</dbReference>
<keyword evidence="6 16" id="KW-0963">Cytoplasm</keyword>
<dbReference type="GO" id="GO:0005789">
    <property type="term" value="C:endoplasmic reticulum membrane"/>
    <property type="evidence" value="ECO:0007669"/>
    <property type="project" value="UniProtKB-SubCell"/>
</dbReference>
<dbReference type="CDD" id="cd00170">
    <property type="entry name" value="SEC14"/>
    <property type="match status" value="1"/>
</dbReference>
<evidence type="ECO:0000256" key="8">
    <source>
        <dbReference type="ARBA" id="ARBA00022723"/>
    </source>
</evidence>
<dbReference type="InterPro" id="IPR042938">
    <property type="entry name" value="Sfh5"/>
</dbReference>
<accession>A0A4P7NIH5</accession>
<evidence type="ECO:0000256" key="7">
    <source>
        <dbReference type="ARBA" id="ARBA00022617"/>
    </source>
</evidence>
<evidence type="ECO:0000256" key="5">
    <source>
        <dbReference type="ARBA" id="ARBA00022448"/>
    </source>
</evidence>
<dbReference type="Pfam" id="PF00650">
    <property type="entry name" value="CRAL_TRIO"/>
    <property type="match status" value="1"/>
</dbReference>
<evidence type="ECO:0000256" key="10">
    <source>
        <dbReference type="ARBA" id="ARBA00022848"/>
    </source>
</evidence>
<dbReference type="SUPFAM" id="SSF52087">
    <property type="entry name" value="CRAL/TRIO domain"/>
    <property type="match status" value="1"/>
</dbReference>
<evidence type="ECO:0000256" key="15">
    <source>
        <dbReference type="ARBA" id="ARBA00024180"/>
    </source>
</evidence>
<keyword evidence="13 16" id="KW-0472">Membrane</keyword>
<feature type="compositionally biased region" description="Low complexity" evidence="17">
    <location>
        <begin position="55"/>
        <end position="117"/>
    </location>
</feature>
<evidence type="ECO:0000256" key="16">
    <source>
        <dbReference type="RuleBase" id="RU367059"/>
    </source>
</evidence>
<evidence type="ECO:0000256" key="17">
    <source>
        <dbReference type="SAM" id="MobiDB-lite"/>
    </source>
</evidence>
<dbReference type="Proteomes" id="UP000294847">
    <property type="component" value="Chromosome 4"/>
</dbReference>
<dbReference type="GO" id="GO:0008526">
    <property type="term" value="F:phosphatidylinositol transfer activity"/>
    <property type="evidence" value="ECO:0007669"/>
    <property type="project" value="UniProtKB-UniRule"/>
</dbReference>
<evidence type="ECO:0000256" key="9">
    <source>
        <dbReference type="ARBA" id="ARBA00022824"/>
    </source>
</evidence>
<dbReference type="InterPro" id="IPR011074">
    <property type="entry name" value="CRAL/TRIO_N_dom"/>
</dbReference>
<dbReference type="AlphaFoldDB" id="A0A4P7NIH5"/>
<reference evidence="18 19" key="1">
    <citation type="journal article" date="2019" name="Mol. Biol. Evol.">
        <title>Blast fungal genomes show frequent chromosomal changes, gene gains and losses, and effector gene turnover.</title>
        <authorList>
            <person name="Gomez Luciano L.B."/>
            <person name="Jason Tsai I."/>
            <person name="Chuma I."/>
            <person name="Tosa Y."/>
            <person name="Chen Y.H."/>
            <person name="Li J.Y."/>
            <person name="Li M.Y."/>
            <person name="Jade Lu M.Y."/>
            <person name="Nakayashiki H."/>
            <person name="Li W.H."/>
        </authorList>
    </citation>
    <scope>NUCLEOTIDE SEQUENCE [LARGE SCALE GENOMIC DNA]</scope>
    <source>
        <strain evidence="18">MZ5-1-6</strain>
    </source>
</reference>
<dbReference type="FunFam" id="3.40.525.10:FF:000017">
    <property type="entry name" value="Phosphatidylinositol transfer protein sfh5"/>
    <property type="match status" value="1"/>
</dbReference>
<dbReference type="GO" id="GO:0017157">
    <property type="term" value="P:regulation of exocytosis"/>
    <property type="evidence" value="ECO:0007669"/>
    <property type="project" value="TreeGrafter"/>
</dbReference>
<evidence type="ECO:0000256" key="6">
    <source>
        <dbReference type="ARBA" id="ARBA00022490"/>
    </source>
</evidence>
<comment type="cofactor">
    <cofactor evidence="1">
        <name>heme b</name>
        <dbReference type="ChEBI" id="CHEBI:60344"/>
    </cofactor>
</comment>
<evidence type="ECO:0000313" key="18">
    <source>
        <dbReference type="EMBL" id="QBZ61809.1"/>
    </source>
</evidence>
<evidence type="ECO:0000256" key="11">
    <source>
        <dbReference type="ARBA" id="ARBA00023004"/>
    </source>
</evidence>
<evidence type="ECO:0000256" key="13">
    <source>
        <dbReference type="ARBA" id="ARBA00023136"/>
    </source>
</evidence>
<dbReference type="GO" id="GO:0005829">
    <property type="term" value="C:cytosol"/>
    <property type="evidence" value="ECO:0007669"/>
    <property type="project" value="TreeGrafter"/>
</dbReference>
<dbReference type="PANTHER" id="PTHR47669:SF1">
    <property type="entry name" value="PHOSPHATIDYLINOSITOL TRANSFER PROTEIN SFH5"/>
    <property type="match status" value="1"/>
</dbReference>
<dbReference type="InterPro" id="IPR036273">
    <property type="entry name" value="CRAL/TRIO_N_dom_sf"/>
</dbReference>
<dbReference type="GO" id="GO:0043001">
    <property type="term" value="P:Golgi to plasma membrane protein transport"/>
    <property type="evidence" value="ECO:0007669"/>
    <property type="project" value="TreeGrafter"/>
</dbReference>
<keyword evidence="11" id="KW-0408">Iron</keyword>
<comment type="similarity">
    <text evidence="3 16">Belongs to the SFH5 family.</text>
</comment>
<evidence type="ECO:0000256" key="4">
    <source>
        <dbReference type="ARBA" id="ARBA00018320"/>
    </source>
</evidence>
<name>A0A4P7NIH5_PYROR</name>
<dbReference type="SUPFAM" id="SSF46938">
    <property type="entry name" value="CRAL/TRIO N-terminal domain"/>
    <property type="match status" value="1"/>
</dbReference>
<dbReference type="EMBL" id="CP034207">
    <property type="protein sequence ID" value="QBZ61809.1"/>
    <property type="molecule type" value="Genomic_DNA"/>
</dbReference>
<sequence>MSEAEKKATIAPGAEAAAPVAAQPPADSTAVVADASTIAVSTETAQEKAGKDETPAPIAAIAEPAASEAAAAPEESAPAAAAVVPKEPAAASEETKAPAAETAATPAPAAATSAAPEATKEKDAADAPAAAEKTGVAKLWEVCQAHEHKEIWGVTLQDPSSDVPTEIVLTKFLNANDGDVPKAVDQLTKTLDWRNKMKPLELLKKSFSRAKFGGLGYVTTHSEAADSKDPALKEVFTWNIYGNVKSMEETFGDLQQFIEWRVALMELALQELNIAGASAPHTITAENDPYKIYQVHDYKSISFLRQPASVKAASKETISVFSTVYPELLKEKFFVNVPVVMGFMYGLMKLFVAPKTLKKFHPMSDGGALAREFGGSKVKTLGDAMPKEYGGKGEELKATGKETMLD</sequence>
<evidence type="ECO:0000256" key="1">
    <source>
        <dbReference type="ARBA" id="ARBA00001970"/>
    </source>
</evidence>
<evidence type="ECO:0000313" key="19">
    <source>
        <dbReference type="Proteomes" id="UP000294847"/>
    </source>
</evidence>
<keyword evidence="7" id="KW-0349">Heme</keyword>
<dbReference type="Pfam" id="PF03765">
    <property type="entry name" value="CRAL_TRIO_N"/>
    <property type="match status" value="1"/>
</dbReference>
<keyword evidence="8" id="KW-0479">Metal-binding</keyword>
<gene>
    <name evidence="18" type="ORF">PoMZ_08767</name>
</gene>
<proteinExistence type="inferred from homology"/>
<evidence type="ECO:0000256" key="12">
    <source>
        <dbReference type="ARBA" id="ARBA00023055"/>
    </source>
</evidence>
<keyword evidence="5 16" id="KW-0813">Transport</keyword>
<dbReference type="PANTHER" id="PTHR47669">
    <property type="entry name" value="PHOSPHATIDYLINOSITOL TRANSFER PROTEIN SFH5"/>
    <property type="match status" value="1"/>
</dbReference>
<keyword evidence="10 16" id="KW-0492">Microsome</keyword>
<feature type="compositionally biased region" description="Basic and acidic residues" evidence="17">
    <location>
        <begin position="45"/>
        <end position="54"/>
    </location>
</feature>
<evidence type="ECO:0000256" key="14">
    <source>
        <dbReference type="ARBA" id="ARBA00024146"/>
    </source>
</evidence>
<evidence type="ECO:0000256" key="3">
    <source>
        <dbReference type="ARBA" id="ARBA00006667"/>
    </source>
</evidence>
<feature type="region of interest" description="Disordered" evidence="17">
    <location>
        <begin position="1"/>
        <end position="130"/>
    </location>
</feature>
<comment type="subcellular location">
    <subcellularLocation>
        <location evidence="16">Cytoplasm</location>
    </subcellularLocation>
    <subcellularLocation>
        <location evidence="2 16">Endoplasmic reticulum membrane</location>
        <topology evidence="2 16">Peripheral membrane protein</topology>
    </subcellularLocation>
    <subcellularLocation>
        <location evidence="16">Microsome membrane</location>
        <topology evidence="16">Peripheral membrane protein</topology>
    </subcellularLocation>
</comment>
<keyword evidence="12 16" id="KW-0445">Lipid transport</keyword>
<comment type="catalytic activity">
    <reaction evidence="14">
        <text>a 1,2-diacyl-sn-glycero-3-phospho-(1D-myo-inositol)(in) = a 1,2-diacyl-sn-glycero-3-phospho-(1D-myo-inositol)(out)</text>
        <dbReference type="Rhea" id="RHEA:38691"/>
        <dbReference type="ChEBI" id="CHEBI:57880"/>
    </reaction>
    <physiologicalReaction direction="left-to-right" evidence="14">
        <dbReference type="Rhea" id="RHEA:38692"/>
    </physiologicalReaction>
</comment>
<dbReference type="GO" id="GO:0005886">
    <property type="term" value="C:plasma membrane"/>
    <property type="evidence" value="ECO:0007669"/>
    <property type="project" value="TreeGrafter"/>
</dbReference>
<evidence type="ECO:0000256" key="2">
    <source>
        <dbReference type="ARBA" id="ARBA00004406"/>
    </source>
</evidence>
<dbReference type="GO" id="GO:0046872">
    <property type="term" value="F:metal ion binding"/>
    <property type="evidence" value="ECO:0007669"/>
    <property type="project" value="UniProtKB-KW"/>
</dbReference>
<dbReference type="VEuPathDB" id="FungiDB:M_BR32_EuGene_00114551"/>
<dbReference type="PROSITE" id="PS50191">
    <property type="entry name" value="CRAL_TRIO"/>
    <property type="match status" value="1"/>
</dbReference>
<keyword evidence="9 16" id="KW-0256">Endoplasmic reticulum</keyword>
<dbReference type="GO" id="GO:0032541">
    <property type="term" value="C:cortical endoplasmic reticulum"/>
    <property type="evidence" value="ECO:0007669"/>
    <property type="project" value="TreeGrafter"/>
</dbReference>
<comment type="function">
    <text evidence="15">Non-classical phosphatidylinositol (PtdIns) transfer protein (PITP), which exhibits PtdIns-binding/transfer activity in the absence of detectable PtdCho-binding/transfer activity. Regulates PtdIns(4,5)P2 homeostasis at the plasma membrane. Heme-binding protein that may play a role in organic oxidant-induced stress responses.</text>
</comment>
<feature type="compositionally biased region" description="Low complexity" evidence="17">
    <location>
        <begin position="9"/>
        <end position="26"/>
    </location>
</feature>
<dbReference type="Gene3D" id="3.40.525.10">
    <property type="entry name" value="CRAL-TRIO lipid binding domain"/>
    <property type="match status" value="1"/>
</dbReference>
<protein>
    <recommendedName>
        <fullName evidence="4 16">Phosphatidylinositol transfer protein SFH5</fullName>
        <shortName evidence="16">PITP SFH5</shortName>
    </recommendedName>
</protein>